<dbReference type="EMBL" id="JAWNGA010000015">
    <property type="protein sequence ID" value="MDY5133656.1"/>
    <property type="molecule type" value="Genomic_DNA"/>
</dbReference>
<sequence length="406" mass="44505">MKLSALKRGIVAGFAAVSLVLTGCGGTGKSATSSASSTTESKEATGPFEIKDTTDRTVKFDKAPQRIIFGESRGIFATSILNPKNPTDKIVAWGTDLKGNVNDYYTNVIKVMPKVKEVPEIGGFRKADVTVENLVSYKPDVIILSVDEYKGAQKSGMLQNMDNAGLKYVVIDFRAKPLTNTTKSMTILGQLFGKQKEAEDFNKEWNKTVKMIEERVAKVTTKPTVYVWRSAGVTDCCGTWNNSNISELVNKAGGKNIGDEFIKGESGSLTPEQVIAKNPDQIIVTGGDWTGKKNKAGNPAAFASAGYNIDQKTAQESMKTALAAQPGFETLDAPKKGNFHVIWHQFYNSPLNYIAMLQIAKWLHPEEFKDIDIKNVWTSAHDKWVPIKGDGAFFNTLETKQDKQAK</sequence>
<accession>A0ABU5G8K5</accession>
<evidence type="ECO:0000256" key="1">
    <source>
        <dbReference type="ARBA" id="ARBA00008814"/>
    </source>
</evidence>
<comment type="similarity">
    <text evidence="1">Belongs to the bacterial solute-binding protein 8 family.</text>
</comment>
<dbReference type="Gene3D" id="3.40.50.1980">
    <property type="entry name" value="Nitrogenase molybdenum iron protein domain"/>
    <property type="match status" value="2"/>
</dbReference>
<protein>
    <submittedName>
        <fullName evidence="4">ABC transporter substrate-binding protein</fullName>
    </submittedName>
</protein>
<feature type="domain" description="Fe/B12 periplasmic-binding" evidence="3">
    <location>
        <begin position="66"/>
        <end position="371"/>
    </location>
</feature>
<dbReference type="InterPro" id="IPR050902">
    <property type="entry name" value="ABC_Transporter_SBP"/>
</dbReference>
<reference evidence="4 5" key="1">
    <citation type="submission" date="2023-10" db="EMBL/GenBank/DDBJ databases">
        <title>Whole Genome based description of the genera Actinobaculum and Actinotignum reveals a complex phylogenetic relationship within the species included in the genus Actinotignum.</title>
        <authorList>
            <person name="Jensen C.S."/>
            <person name="Dargis R."/>
            <person name="Kemp M."/>
            <person name="Christensen J.J."/>
        </authorList>
    </citation>
    <scope>NUCLEOTIDE SEQUENCE [LARGE SCALE GENOMIC DNA]</scope>
    <source>
        <strain evidence="4 5">SLA_B974</strain>
    </source>
</reference>
<evidence type="ECO:0000259" key="3">
    <source>
        <dbReference type="PROSITE" id="PS50983"/>
    </source>
</evidence>
<dbReference type="Pfam" id="PF01497">
    <property type="entry name" value="Peripla_BP_2"/>
    <property type="match status" value="1"/>
</dbReference>
<organism evidence="4 5">
    <name type="scientific">Actinotignum urinale</name>
    <dbReference type="NCBI Taxonomy" id="190146"/>
    <lineage>
        <taxon>Bacteria</taxon>
        <taxon>Bacillati</taxon>
        <taxon>Actinomycetota</taxon>
        <taxon>Actinomycetes</taxon>
        <taxon>Actinomycetales</taxon>
        <taxon>Actinomycetaceae</taxon>
        <taxon>Actinotignum</taxon>
    </lineage>
</organism>
<evidence type="ECO:0000313" key="4">
    <source>
        <dbReference type="EMBL" id="MDY5133656.1"/>
    </source>
</evidence>
<dbReference type="PANTHER" id="PTHR30535">
    <property type="entry name" value="VITAMIN B12-BINDING PROTEIN"/>
    <property type="match status" value="1"/>
</dbReference>
<evidence type="ECO:0000313" key="5">
    <source>
        <dbReference type="Proteomes" id="UP001275049"/>
    </source>
</evidence>
<dbReference type="PANTHER" id="PTHR30535:SF34">
    <property type="entry name" value="MOLYBDATE-BINDING PROTEIN MOLA"/>
    <property type="match status" value="1"/>
</dbReference>
<name>A0ABU5G8K5_9ACTO</name>
<dbReference type="RefSeq" id="WP_022865823.1">
    <property type="nucleotide sequence ID" value="NZ_CP171105.1"/>
</dbReference>
<dbReference type="PROSITE" id="PS51257">
    <property type="entry name" value="PROKAR_LIPOPROTEIN"/>
    <property type="match status" value="1"/>
</dbReference>
<dbReference type="InterPro" id="IPR002491">
    <property type="entry name" value="ABC_transptr_periplasmic_BD"/>
</dbReference>
<proteinExistence type="inferred from homology"/>
<evidence type="ECO:0000256" key="2">
    <source>
        <dbReference type="SAM" id="MobiDB-lite"/>
    </source>
</evidence>
<dbReference type="PROSITE" id="PS50983">
    <property type="entry name" value="FE_B12_PBP"/>
    <property type="match status" value="1"/>
</dbReference>
<dbReference type="SUPFAM" id="SSF53807">
    <property type="entry name" value="Helical backbone' metal receptor"/>
    <property type="match status" value="1"/>
</dbReference>
<gene>
    <name evidence="4" type="ORF">R6G86_07870</name>
</gene>
<dbReference type="Proteomes" id="UP001275049">
    <property type="component" value="Unassembled WGS sequence"/>
</dbReference>
<comment type="caution">
    <text evidence="4">The sequence shown here is derived from an EMBL/GenBank/DDBJ whole genome shotgun (WGS) entry which is preliminary data.</text>
</comment>
<keyword evidence="5" id="KW-1185">Reference proteome</keyword>
<feature type="compositionally biased region" description="Low complexity" evidence="2">
    <location>
        <begin position="29"/>
        <end position="39"/>
    </location>
</feature>
<feature type="region of interest" description="Disordered" evidence="2">
    <location>
        <begin position="27"/>
        <end position="47"/>
    </location>
</feature>